<evidence type="ECO:0000313" key="1">
    <source>
        <dbReference type="EMBL" id="PZP54839.1"/>
    </source>
</evidence>
<reference evidence="1 2" key="1">
    <citation type="submission" date="2017-08" db="EMBL/GenBank/DDBJ databases">
        <title>Infants hospitalized years apart are colonized by the same room-sourced microbial strains.</title>
        <authorList>
            <person name="Brooks B."/>
            <person name="Olm M.R."/>
            <person name="Firek B.A."/>
            <person name="Baker R."/>
            <person name="Thomas B.C."/>
            <person name="Morowitz M.J."/>
            <person name="Banfield J.F."/>
        </authorList>
    </citation>
    <scope>NUCLEOTIDE SEQUENCE [LARGE SCALE GENOMIC DNA]</scope>
    <source>
        <strain evidence="1">S2_006_000_R2_64</strain>
    </source>
</reference>
<dbReference type="AlphaFoldDB" id="A0A2W5HM14"/>
<dbReference type="Proteomes" id="UP000249739">
    <property type="component" value="Unassembled WGS sequence"/>
</dbReference>
<evidence type="ECO:0000313" key="2">
    <source>
        <dbReference type="Proteomes" id="UP000249739"/>
    </source>
</evidence>
<proteinExistence type="predicted"/>
<dbReference type="EMBL" id="QFOT01000106">
    <property type="protein sequence ID" value="PZP54839.1"/>
    <property type="molecule type" value="Genomic_DNA"/>
</dbReference>
<name>A0A2W5HM14_9BACT</name>
<gene>
    <name evidence="1" type="ORF">DI586_08700</name>
</gene>
<accession>A0A2W5HM14</accession>
<sequence length="79" mass="9360">MAHTDRERLMLAWIGRFLYGVETHFFDKSPHADAGYATTYTDIDACGYKRDIDRLGEQESKESYLYSIKKNKEFWESKQ</sequence>
<organism evidence="1 2">
    <name type="scientific">Micavibrio aeruginosavorus</name>
    <dbReference type="NCBI Taxonomy" id="349221"/>
    <lineage>
        <taxon>Bacteria</taxon>
        <taxon>Pseudomonadati</taxon>
        <taxon>Bdellovibrionota</taxon>
        <taxon>Bdellovibrionia</taxon>
        <taxon>Bdellovibrionales</taxon>
        <taxon>Pseudobdellovibrionaceae</taxon>
        <taxon>Micavibrio</taxon>
    </lineage>
</organism>
<comment type="caution">
    <text evidence="1">The sequence shown here is derived from an EMBL/GenBank/DDBJ whole genome shotgun (WGS) entry which is preliminary data.</text>
</comment>
<protein>
    <submittedName>
        <fullName evidence="1">Uncharacterized protein</fullName>
    </submittedName>
</protein>